<evidence type="ECO:0000313" key="7">
    <source>
        <dbReference type="WormBase" id="Y40B1B.5"/>
    </source>
</evidence>
<dbReference type="PANTHER" id="PTHR21681">
    <property type="entry name" value="EUKARYOTIC TRANSLATION INITIATION FACTOR 3 SUBUNIT J"/>
    <property type="match status" value="1"/>
</dbReference>
<dbReference type="HOGENOM" id="CLU_1290264_0_0_1"/>
<evidence type="ECO:0000313" key="6">
    <source>
        <dbReference type="Proteomes" id="UP000001940"/>
    </source>
</evidence>
<reference evidence="5 6" key="1">
    <citation type="journal article" date="1998" name="Science">
        <title>Genome sequence of the nematode C. elegans: a platform for investigating biology.</title>
        <authorList>
            <consortium name="The C. elegans sequencing consortium"/>
            <person name="Sulson J.E."/>
            <person name="Waterston R."/>
        </authorList>
    </citation>
    <scope>NUCLEOTIDE SEQUENCE [LARGE SCALE GENOMIC DNA]</scope>
    <source>
        <strain evidence="5 6">Bristol N2</strain>
    </source>
</reference>
<dbReference type="InParanoid" id="Q9XWP7"/>
<dbReference type="Bgee" id="WBGene00012738">
    <property type="expression patterns" value="Expressed in germ line (C elegans) and 4 other cell types or tissues"/>
</dbReference>
<feature type="compositionally biased region" description="Acidic residues" evidence="4">
    <location>
        <begin position="1"/>
        <end position="11"/>
    </location>
</feature>
<dbReference type="Reactome" id="R-CEL-72689">
    <property type="pathway name" value="Formation of a pool of free 40S subunits"/>
</dbReference>
<dbReference type="PeptideAtlas" id="Q9XWP7"/>
<dbReference type="KEGG" id="cel:CELE_Y40B1B.5"/>
<keyword evidence="2 5" id="KW-0396">Initiation factor</keyword>
<dbReference type="RefSeq" id="NP_493365.1">
    <property type="nucleotide sequence ID" value="NM_060964.8"/>
</dbReference>
<dbReference type="WormBase" id="Y40B1B.5">
    <property type="protein sequence ID" value="CE20239"/>
    <property type="gene ID" value="WBGene00012738"/>
    <property type="gene designation" value="eif-3.J"/>
</dbReference>
<feature type="compositionally biased region" description="Low complexity" evidence="4">
    <location>
        <begin position="169"/>
        <end position="186"/>
    </location>
</feature>
<dbReference type="GO" id="GO:0005852">
    <property type="term" value="C:eukaryotic translation initiation factor 3 complex"/>
    <property type="evidence" value="ECO:0000318"/>
    <property type="project" value="GO_Central"/>
</dbReference>
<protein>
    <submittedName>
        <fullName evidence="5">Eukaryotic translation initiation factor 3 30 kDa subunit</fullName>
    </submittedName>
</protein>
<dbReference type="Proteomes" id="UP000001940">
    <property type="component" value="Chromosome I"/>
</dbReference>
<dbReference type="PANTHER" id="PTHR21681:SF0">
    <property type="entry name" value="EUKARYOTIC TRANSLATION INITIATION FACTOR 3 SUBUNIT J"/>
    <property type="match status" value="1"/>
</dbReference>
<dbReference type="Pfam" id="PF08597">
    <property type="entry name" value="eIF3_subunit"/>
    <property type="match status" value="1"/>
</dbReference>
<keyword evidence="1" id="KW-0963">Cytoplasm</keyword>
<dbReference type="AlphaFoldDB" id="Q9XWP7"/>
<dbReference type="UCSC" id="Y40B1B.5">
    <property type="organism name" value="c. elegans"/>
</dbReference>
<feature type="region of interest" description="Disordered" evidence="4">
    <location>
        <begin position="165"/>
        <end position="186"/>
    </location>
</feature>
<sequence>MSDWEDDDFEPEVSTFKRAEPAPEPVKIVDAPPPPQKAAPAAPKTLKAAPTFAMESLGRELTSAEKEAIQKKNDLALARDLFGDDDSAEATDEAKTYANIMSKADFEYWGERVGGFLASRSKASCYGDMIGKLLTSVTDEMTPAEILKMVTFLQQISAAKKTAEKTKAKATTAAKPAAAANKKNAKATLKVTKGNDSMYDDYGDDQDDYDDY</sequence>
<feature type="region of interest" description="Disordered" evidence="4">
    <location>
        <begin position="1"/>
        <end position="45"/>
    </location>
</feature>
<evidence type="ECO:0007829" key="8">
    <source>
        <dbReference type="PeptideAtlas" id="Q9XWP7"/>
    </source>
</evidence>
<dbReference type="FunCoup" id="Q9XWP7">
    <property type="interactions" value="1636"/>
</dbReference>
<evidence type="ECO:0000256" key="2">
    <source>
        <dbReference type="ARBA" id="ARBA00022540"/>
    </source>
</evidence>
<evidence type="ECO:0000313" key="5">
    <source>
        <dbReference type="EMBL" id="CAA21603.1"/>
    </source>
</evidence>
<dbReference type="InterPro" id="IPR013906">
    <property type="entry name" value="eIF3j"/>
</dbReference>
<dbReference type="SMR" id="Q9XWP7"/>
<dbReference type="Reactome" id="R-CEL-72649">
    <property type="pathway name" value="Translation initiation complex formation"/>
</dbReference>
<proteinExistence type="evidence at protein level"/>
<keyword evidence="6" id="KW-1185">Reference proteome</keyword>
<organism evidence="5 6">
    <name type="scientific">Caenorhabditis elegans</name>
    <dbReference type="NCBI Taxonomy" id="6239"/>
    <lineage>
        <taxon>Eukaryota</taxon>
        <taxon>Metazoa</taxon>
        <taxon>Ecdysozoa</taxon>
        <taxon>Nematoda</taxon>
        <taxon>Chromadorea</taxon>
        <taxon>Rhabditida</taxon>
        <taxon>Rhabditina</taxon>
        <taxon>Rhabditomorpha</taxon>
        <taxon>Rhabditoidea</taxon>
        <taxon>Rhabditidae</taxon>
        <taxon>Peloderinae</taxon>
        <taxon>Caenorhabditis</taxon>
    </lineage>
</organism>
<evidence type="ECO:0000256" key="3">
    <source>
        <dbReference type="ARBA" id="ARBA00022917"/>
    </source>
</evidence>
<dbReference type="OrthoDB" id="5841389at2759"/>
<dbReference type="PIR" id="T26782">
    <property type="entry name" value="T26782"/>
</dbReference>
<dbReference type="CTD" id="173213"/>
<accession>Q9XWP7</accession>
<dbReference type="Reactome" id="R-CEL-72695">
    <property type="pathway name" value="Formation of the ternary complex, and subsequently, the 43S complex"/>
</dbReference>
<dbReference type="OMA" id="HFSEMLI"/>
<evidence type="ECO:0000256" key="1">
    <source>
        <dbReference type="ARBA" id="ARBA00022490"/>
    </source>
</evidence>
<keyword evidence="3" id="KW-0648">Protein biosynthesis</keyword>
<name>Q9XWP7_CAEEL</name>
<evidence type="ECO:0000256" key="4">
    <source>
        <dbReference type="SAM" id="MobiDB-lite"/>
    </source>
</evidence>
<dbReference type="Gene3D" id="1.10.246.60">
    <property type="entry name" value="Eukaryotic translation initiation factor 3 like domains"/>
    <property type="match status" value="1"/>
</dbReference>
<dbReference type="Reactome" id="R-CEL-72702">
    <property type="pathway name" value="Ribosomal scanning and start codon recognition"/>
</dbReference>
<keyword evidence="8" id="KW-1267">Proteomics identification</keyword>
<gene>
    <name evidence="7" type="primary">eif-3.j</name>
    <name evidence="5" type="synonym">eif-3.J</name>
    <name evidence="5" type="ORF">CELE_Y40B1B.5</name>
    <name evidence="7" type="ORF">Y40B1B.5</name>
</gene>
<dbReference type="eggNOG" id="KOG4813">
    <property type="taxonomic scope" value="Eukaryota"/>
</dbReference>
<dbReference type="PaxDb" id="6239-Y40B1B.5.1"/>
<dbReference type="GO" id="GO:0003743">
    <property type="term" value="F:translation initiation factor activity"/>
    <property type="evidence" value="ECO:0007669"/>
    <property type="project" value="UniProtKB-KW"/>
</dbReference>
<dbReference type="GeneID" id="173213"/>
<dbReference type="AGR" id="WB:WBGene00012738"/>
<dbReference type="STRING" id="6239.Y40B1B.5.1"/>
<dbReference type="InterPro" id="IPR023194">
    <property type="entry name" value="eIF3-like_dom_sf"/>
</dbReference>
<dbReference type="Reactome" id="R-CEL-156827">
    <property type="pathway name" value="L13a-mediated translational silencing of Ceruloplasmin expression"/>
</dbReference>
<dbReference type="IntAct" id="Q9XWP7">
    <property type="interactions" value="1"/>
</dbReference>
<dbReference type="EMBL" id="BX284601">
    <property type="protein sequence ID" value="CAA21603.1"/>
    <property type="molecule type" value="Genomic_DNA"/>
</dbReference>